<feature type="region of interest" description="Disordered" evidence="1">
    <location>
        <begin position="316"/>
        <end position="355"/>
    </location>
</feature>
<proteinExistence type="predicted"/>
<evidence type="ECO:0000313" key="2">
    <source>
        <dbReference type="EMBL" id="KAL3773904.1"/>
    </source>
</evidence>
<keyword evidence="3" id="KW-1185">Reference proteome</keyword>
<dbReference type="EMBL" id="JALLAZ020001501">
    <property type="protein sequence ID" value="KAL3773904.1"/>
    <property type="molecule type" value="Genomic_DNA"/>
</dbReference>
<feature type="compositionally biased region" description="Acidic residues" evidence="1">
    <location>
        <begin position="16"/>
        <end position="27"/>
    </location>
</feature>
<feature type="compositionally biased region" description="Gly residues" evidence="1">
    <location>
        <begin position="316"/>
        <end position="330"/>
    </location>
</feature>
<feature type="compositionally biased region" description="Basic and acidic residues" evidence="1">
    <location>
        <begin position="1"/>
        <end position="11"/>
    </location>
</feature>
<evidence type="ECO:0000256" key="1">
    <source>
        <dbReference type="SAM" id="MobiDB-lite"/>
    </source>
</evidence>
<dbReference type="AlphaFoldDB" id="A0ABD3NCW1"/>
<feature type="compositionally biased region" description="Low complexity" evidence="1">
    <location>
        <begin position="68"/>
        <end position="80"/>
    </location>
</feature>
<accession>A0ABD3NCW1</accession>
<feature type="compositionally biased region" description="Basic and acidic residues" evidence="1">
    <location>
        <begin position="333"/>
        <end position="347"/>
    </location>
</feature>
<sequence>MVDYSKWDRMDLGSSSEEDDDGGDDDDGNGRTAARALPRVTSLDRPGRVTIGPDGLLSLHAGGGGGVPRTSSSSSSIGRDASDGVAVVDVALSSSSSSSREEEDDRWLIHATRDGGSCRAAARDADADANSNNTTSTSKSSCCTGLPLYWCQDRRSIVLRLAFPASTYPPSSVRVRVSGALSYADRHSAICGGERRDVDDDDDVVVGGGEGPSYGSVEVVSLSPSGGGGEIVMLSGRLPRPVHLNEDEDEIDYEIEECRIRHRPSSSSSSSSCRECDRVVAITLPKAVPMDGMTIWWDRPLVGYPRIDVTAIRGRGVWGRGRGGGGGGGATTTREDDGRKDEGREGGGGEEASFYKAWEEAHETFRKKAKTRERQVIED</sequence>
<dbReference type="Proteomes" id="UP001530315">
    <property type="component" value="Unassembled WGS sequence"/>
</dbReference>
<reference evidence="2 3" key="1">
    <citation type="submission" date="2024-10" db="EMBL/GenBank/DDBJ databases">
        <title>Updated reference genomes for cyclostephanoid diatoms.</title>
        <authorList>
            <person name="Roberts W.R."/>
            <person name="Alverson A.J."/>
        </authorList>
    </citation>
    <scope>NUCLEOTIDE SEQUENCE [LARGE SCALE GENOMIC DNA]</scope>
    <source>
        <strain evidence="2 3">AJA276-08</strain>
    </source>
</reference>
<comment type="caution">
    <text evidence="2">The sequence shown here is derived from an EMBL/GenBank/DDBJ whole genome shotgun (WGS) entry which is preliminary data.</text>
</comment>
<evidence type="ECO:0000313" key="3">
    <source>
        <dbReference type="Proteomes" id="UP001530315"/>
    </source>
</evidence>
<protein>
    <submittedName>
        <fullName evidence="2">Uncharacterized protein</fullName>
    </submittedName>
</protein>
<gene>
    <name evidence="2" type="ORF">ACHAW5_010315</name>
</gene>
<name>A0ABD3NCW1_9STRA</name>
<organism evidence="2 3">
    <name type="scientific">Stephanodiscus triporus</name>
    <dbReference type="NCBI Taxonomy" id="2934178"/>
    <lineage>
        <taxon>Eukaryota</taxon>
        <taxon>Sar</taxon>
        <taxon>Stramenopiles</taxon>
        <taxon>Ochrophyta</taxon>
        <taxon>Bacillariophyta</taxon>
        <taxon>Coscinodiscophyceae</taxon>
        <taxon>Thalassiosirophycidae</taxon>
        <taxon>Stephanodiscales</taxon>
        <taxon>Stephanodiscaceae</taxon>
        <taxon>Stephanodiscus</taxon>
    </lineage>
</organism>
<feature type="region of interest" description="Disordered" evidence="1">
    <location>
        <begin position="1"/>
        <end position="80"/>
    </location>
</feature>